<dbReference type="eggNOG" id="arCOG01721">
    <property type="taxonomic scope" value="Archaea"/>
</dbReference>
<dbReference type="GO" id="GO:0022904">
    <property type="term" value="P:respiratory electron transport chain"/>
    <property type="evidence" value="ECO:0007669"/>
    <property type="project" value="InterPro"/>
</dbReference>
<dbReference type="GeneID" id="9499747"/>
<dbReference type="GO" id="GO:0016491">
    <property type="term" value="F:oxidoreductase activity"/>
    <property type="evidence" value="ECO:0007669"/>
    <property type="project" value="InterPro"/>
</dbReference>
<evidence type="ECO:0000313" key="3">
    <source>
        <dbReference type="EMBL" id="ADL19893.1"/>
    </source>
</evidence>
<dbReference type="Pfam" id="PF13631">
    <property type="entry name" value="Cytochrom_B_N_2"/>
    <property type="match status" value="1"/>
</dbReference>
<dbReference type="SUPFAM" id="SSF81342">
    <property type="entry name" value="Transmembrane di-heme cytochromes"/>
    <property type="match status" value="1"/>
</dbReference>
<dbReference type="HOGENOM" id="CLU_533831_0_0_2"/>
<dbReference type="Proteomes" id="UP000000346">
    <property type="component" value="Chromosome"/>
</dbReference>
<evidence type="ECO:0000313" key="4">
    <source>
        <dbReference type="Proteomes" id="UP000000346"/>
    </source>
</evidence>
<keyword evidence="1" id="KW-0472">Membrane</keyword>
<dbReference type="OrthoDB" id="55795at2157"/>
<feature type="transmembrane region" description="Helical" evidence="1">
    <location>
        <begin position="114"/>
        <end position="134"/>
    </location>
</feature>
<dbReference type="AlphaFoldDB" id="D9PZA6"/>
<feature type="transmembrane region" description="Helical" evidence="1">
    <location>
        <begin position="46"/>
        <end position="70"/>
    </location>
</feature>
<dbReference type="EMBL" id="CP001742">
    <property type="protein sequence ID" value="ADL19893.1"/>
    <property type="molecule type" value="Genomic_DNA"/>
</dbReference>
<feature type="transmembrane region" description="Helical" evidence="1">
    <location>
        <begin position="457"/>
        <end position="476"/>
    </location>
</feature>
<dbReference type="Gene3D" id="1.20.810.10">
    <property type="entry name" value="Cytochrome Bc1 Complex, Chain C"/>
    <property type="match status" value="1"/>
</dbReference>
<dbReference type="GO" id="GO:0009055">
    <property type="term" value="F:electron transfer activity"/>
    <property type="evidence" value="ECO:0007669"/>
    <property type="project" value="InterPro"/>
</dbReference>
<feature type="transmembrane region" description="Helical" evidence="1">
    <location>
        <begin position="217"/>
        <end position="240"/>
    </location>
</feature>
<dbReference type="STRING" id="666510.ASAC_1488"/>
<proteinExistence type="predicted"/>
<dbReference type="GO" id="GO:0016020">
    <property type="term" value="C:membrane"/>
    <property type="evidence" value="ECO:0007669"/>
    <property type="project" value="InterPro"/>
</dbReference>
<feature type="transmembrane region" description="Helical" evidence="1">
    <location>
        <begin position="82"/>
        <end position="102"/>
    </location>
</feature>
<name>D9PZA6_ACIS3</name>
<dbReference type="InterPro" id="IPR016174">
    <property type="entry name" value="Di-haem_cyt_TM"/>
</dbReference>
<evidence type="ECO:0000256" key="1">
    <source>
        <dbReference type="SAM" id="Phobius"/>
    </source>
</evidence>
<dbReference type="RefSeq" id="WP_013267405.1">
    <property type="nucleotide sequence ID" value="NC_014374.1"/>
</dbReference>
<organism evidence="3 4">
    <name type="scientific">Acidilobus saccharovorans (strain DSM 16705 / JCM 18335 / VKM B-2471 / 345-15)</name>
    <dbReference type="NCBI Taxonomy" id="666510"/>
    <lineage>
        <taxon>Archaea</taxon>
        <taxon>Thermoproteota</taxon>
        <taxon>Thermoprotei</taxon>
        <taxon>Acidilobales</taxon>
        <taxon>Acidilobaceae</taxon>
        <taxon>Acidilobus</taxon>
    </lineage>
</organism>
<evidence type="ECO:0000259" key="2">
    <source>
        <dbReference type="PROSITE" id="PS51002"/>
    </source>
</evidence>
<protein>
    <submittedName>
        <fullName evidence="3">Cytochrome b/b6, N-terminal</fullName>
    </submittedName>
</protein>
<sequence>MGSKQEPGERGSKFRDIFKDLSDIFHMFYIETVPSYGNSFWFQIGFYLLVLAIVLAVTGAIMMFFGPYWWNYSVAGMYVSQIHFWAAEILVTLLFVHMFVNFSTKAYEKRKDMWVLGTIMLLLVLIQYAFGIGLNNNIVAQYNDKSGAGLWNALGLGWFVNPENFGAVLGWHAIVVPGILMLLAGAHFMLAWRRGLSKPHRPEIRYSVVKADHRKMFIGAGVLVVIVIALGLILGPLWAYPFIPALDAQWAAQHYPDLFAATLLQEYNYTSGTATYQKFSIFGFINPYSFRWDNITYVNTREVYVVKPYEMLINSTDGTNYLAEFQAEPPSVQLEQLNAAYNYFSDNGSITAALHNTSNPIEVVAAQLTVMAQSGLYDGALSQETWDHSSLDQLYEIRLIADTGLMHTIEGFKYHLHEYFMGMTKFNVEPWQIGSYWLAPYDALEAWGDHIPWWHTLYNASIAMVFFLIVLFLPWIPGLRNLPDYLRLYKIFWNRYTIPEMRGQEARKGK</sequence>
<keyword evidence="1" id="KW-0812">Transmembrane</keyword>
<keyword evidence="4" id="KW-1185">Reference proteome</keyword>
<dbReference type="PROSITE" id="PS51002">
    <property type="entry name" value="CYTB_NTER"/>
    <property type="match status" value="1"/>
</dbReference>
<feature type="transmembrane region" description="Helical" evidence="1">
    <location>
        <begin position="169"/>
        <end position="192"/>
    </location>
</feature>
<dbReference type="InParanoid" id="D9PZA6"/>
<gene>
    <name evidence="3" type="ordered locus">ASAC_1488</name>
</gene>
<dbReference type="InterPro" id="IPR005797">
    <property type="entry name" value="Cyt_b/b6_N"/>
</dbReference>
<dbReference type="KEGG" id="asc:ASAC_1488"/>
<dbReference type="InterPro" id="IPR027387">
    <property type="entry name" value="Cytb/b6-like_sf"/>
</dbReference>
<reference evidence="3 4" key="1">
    <citation type="journal article" date="2010" name="Appl. Environ. Microbiol.">
        <title>The genome sequence of the crenarchaeon Acidilobus saccharovorans supports a new order, Acidilobales, and suggests an important ecological role in terrestrial acidic hot springs.</title>
        <authorList>
            <person name="Mardanov A.V."/>
            <person name="Svetlitchnyi V.A."/>
            <person name="Beletsky A.V."/>
            <person name="Prokofeva M.I."/>
            <person name="Bonch-Osmolovskaya E.A."/>
            <person name="Ravin N.V."/>
            <person name="Skryabin K.G."/>
        </authorList>
    </citation>
    <scope>NUCLEOTIDE SEQUENCE [LARGE SCALE GENOMIC DNA]</scope>
    <source>
        <strain evidence="4">DSM 16705 / JCM 18335 / VKM B-2471 / 345-15</strain>
    </source>
</reference>
<keyword evidence="1" id="KW-1133">Transmembrane helix</keyword>
<feature type="domain" description="Cytochrome b/b6 N-terminal region profile" evidence="2">
    <location>
        <begin position="11"/>
        <end position="200"/>
    </location>
</feature>
<dbReference type="FunCoup" id="D9PZA6">
    <property type="interactions" value="23"/>
</dbReference>
<accession>D9PZA6</accession>